<dbReference type="InterPro" id="IPR036390">
    <property type="entry name" value="WH_DNA-bd_sf"/>
</dbReference>
<dbReference type="Pfam" id="PF07729">
    <property type="entry name" value="FCD"/>
    <property type="match status" value="1"/>
</dbReference>
<evidence type="ECO:0000313" key="5">
    <source>
        <dbReference type="EMBL" id="EWY41624.1"/>
    </source>
</evidence>
<dbReference type="PANTHER" id="PTHR43537:SF50">
    <property type="entry name" value="TRANSCRIPTIONAL REGULATORY PROTEIN"/>
    <property type="match status" value="1"/>
</dbReference>
<dbReference type="PANTHER" id="PTHR43537">
    <property type="entry name" value="TRANSCRIPTIONAL REGULATOR, GNTR FAMILY"/>
    <property type="match status" value="1"/>
</dbReference>
<dbReference type="Pfam" id="PF00392">
    <property type="entry name" value="GntR"/>
    <property type="match status" value="1"/>
</dbReference>
<proteinExistence type="predicted"/>
<gene>
    <name evidence="5" type="ORF">N825_24050</name>
</gene>
<dbReference type="GO" id="GO:0003677">
    <property type="term" value="F:DNA binding"/>
    <property type="evidence" value="ECO:0007669"/>
    <property type="project" value="UniProtKB-KW"/>
</dbReference>
<keyword evidence="6" id="KW-1185">Reference proteome</keyword>
<evidence type="ECO:0000256" key="3">
    <source>
        <dbReference type="ARBA" id="ARBA00023163"/>
    </source>
</evidence>
<dbReference type="InterPro" id="IPR008920">
    <property type="entry name" value="TF_FadR/GntR_C"/>
</dbReference>
<evidence type="ECO:0000256" key="1">
    <source>
        <dbReference type="ARBA" id="ARBA00023015"/>
    </source>
</evidence>
<keyword evidence="1" id="KW-0805">Transcription regulation</keyword>
<dbReference type="EMBL" id="AVFL01000003">
    <property type="protein sequence ID" value="EWY41624.1"/>
    <property type="molecule type" value="Genomic_DNA"/>
</dbReference>
<dbReference type="SUPFAM" id="SSF46785">
    <property type="entry name" value="Winged helix' DNA-binding domain"/>
    <property type="match status" value="1"/>
</dbReference>
<dbReference type="SUPFAM" id="SSF48008">
    <property type="entry name" value="GntR ligand-binding domain-like"/>
    <property type="match status" value="1"/>
</dbReference>
<accession>W9H6I4</accession>
<dbReference type="AlphaFoldDB" id="W9H6I4"/>
<dbReference type="InterPro" id="IPR011711">
    <property type="entry name" value="GntR_C"/>
</dbReference>
<reference evidence="5 6" key="1">
    <citation type="submission" date="2013-08" db="EMBL/GenBank/DDBJ databases">
        <title>The genome sequence of Skermanella stibiiresistens.</title>
        <authorList>
            <person name="Zhu W."/>
            <person name="Wang G."/>
        </authorList>
    </citation>
    <scope>NUCLEOTIDE SEQUENCE [LARGE SCALE GENOMIC DNA]</scope>
    <source>
        <strain evidence="5 6">SB22</strain>
    </source>
</reference>
<dbReference type="InterPro" id="IPR036388">
    <property type="entry name" value="WH-like_DNA-bd_sf"/>
</dbReference>
<dbReference type="PROSITE" id="PS50949">
    <property type="entry name" value="HTH_GNTR"/>
    <property type="match status" value="1"/>
</dbReference>
<organism evidence="5 6">
    <name type="scientific">Skermanella stibiiresistens SB22</name>
    <dbReference type="NCBI Taxonomy" id="1385369"/>
    <lineage>
        <taxon>Bacteria</taxon>
        <taxon>Pseudomonadati</taxon>
        <taxon>Pseudomonadota</taxon>
        <taxon>Alphaproteobacteria</taxon>
        <taxon>Rhodospirillales</taxon>
        <taxon>Azospirillaceae</taxon>
        <taxon>Skermanella</taxon>
    </lineage>
</organism>
<dbReference type="GO" id="GO:0003700">
    <property type="term" value="F:DNA-binding transcription factor activity"/>
    <property type="evidence" value="ECO:0007669"/>
    <property type="project" value="InterPro"/>
</dbReference>
<name>W9H6I4_9PROT</name>
<keyword evidence="2" id="KW-0238">DNA-binding</keyword>
<dbReference type="STRING" id="1385369.N825_24050"/>
<dbReference type="Proteomes" id="UP000019486">
    <property type="component" value="Unassembled WGS sequence"/>
</dbReference>
<comment type="caution">
    <text evidence="5">The sequence shown here is derived from an EMBL/GenBank/DDBJ whole genome shotgun (WGS) entry which is preliminary data.</text>
</comment>
<evidence type="ECO:0000256" key="2">
    <source>
        <dbReference type="ARBA" id="ARBA00023125"/>
    </source>
</evidence>
<protein>
    <submittedName>
        <fullName evidence="5">Transcriptional regulator</fullName>
    </submittedName>
</protein>
<evidence type="ECO:0000259" key="4">
    <source>
        <dbReference type="PROSITE" id="PS50949"/>
    </source>
</evidence>
<evidence type="ECO:0000313" key="6">
    <source>
        <dbReference type="Proteomes" id="UP000019486"/>
    </source>
</evidence>
<feature type="domain" description="HTH gntR-type" evidence="4">
    <location>
        <begin position="1"/>
        <end position="66"/>
    </location>
</feature>
<dbReference type="SMART" id="SM00345">
    <property type="entry name" value="HTH_GNTR"/>
    <property type="match status" value="1"/>
</dbReference>
<dbReference type="PATRIC" id="fig|1385369.3.peg.1141"/>
<dbReference type="InterPro" id="IPR000524">
    <property type="entry name" value="Tscrpt_reg_HTH_GntR"/>
</dbReference>
<keyword evidence="3" id="KW-0804">Transcription</keyword>
<dbReference type="SMART" id="SM00895">
    <property type="entry name" value="FCD"/>
    <property type="match status" value="1"/>
</dbReference>
<dbReference type="PRINTS" id="PR00035">
    <property type="entry name" value="HTHGNTR"/>
</dbReference>
<dbReference type="Gene3D" id="1.20.120.530">
    <property type="entry name" value="GntR ligand-binding domain-like"/>
    <property type="match status" value="1"/>
</dbReference>
<sequence length="221" mass="24325">MHEVALGTLRRMIVHGELAPGQRLSEPELCDLLGLSRTPLREALKLLASEGLVMLRRNRSSIVAPLDPAALHGLFEAESCIEAFAAGLAATRMTAADLKRLRALQERMELLRERGDLKGYFDLNQRIHRAIVAGAKNPALLEAHDLLIGRLARARYLALAIQGRWEQSIEEHRNLLAALEARDAERARHVFAQHIGRTGDAIAAFAAARAKPKPTPISPQP</sequence>
<dbReference type="CDD" id="cd07377">
    <property type="entry name" value="WHTH_GntR"/>
    <property type="match status" value="1"/>
</dbReference>
<dbReference type="Gene3D" id="1.10.10.10">
    <property type="entry name" value="Winged helix-like DNA-binding domain superfamily/Winged helix DNA-binding domain"/>
    <property type="match status" value="1"/>
</dbReference>